<dbReference type="FunFam" id="2.160.20.10:FF:000029">
    <property type="entry name" value="Pectinesterase 4"/>
    <property type="match status" value="1"/>
</dbReference>
<dbReference type="CDD" id="cd15798">
    <property type="entry name" value="PMEI-like_3"/>
    <property type="match status" value="1"/>
</dbReference>
<name>A0AAE1SSC0_9SOLA</name>
<dbReference type="InterPro" id="IPR035513">
    <property type="entry name" value="Invertase/methylesterase_inhib"/>
</dbReference>
<keyword evidence="17" id="KW-1185">Reference proteome</keyword>
<accession>A0AAE1SSC0</accession>
<evidence type="ECO:0000256" key="8">
    <source>
        <dbReference type="ARBA" id="ARBA00022729"/>
    </source>
</evidence>
<dbReference type="Proteomes" id="UP001291623">
    <property type="component" value="Unassembled WGS sequence"/>
</dbReference>
<evidence type="ECO:0000256" key="13">
    <source>
        <dbReference type="PROSITE-ProRule" id="PRU10040"/>
    </source>
</evidence>
<evidence type="ECO:0000256" key="9">
    <source>
        <dbReference type="ARBA" id="ARBA00022801"/>
    </source>
</evidence>
<dbReference type="Gene3D" id="1.20.140.40">
    <property type="entry name" value="Invertase/pectin methylesterase inhibitor family protein"/>
    <property type="match status" value="1"/>
</dbReference>
<dbReference type="GO" id="GO:0004857">
    <property type="term" value="F:enzyme inhibitor activity"/>
    <property type="evidence" value="ECO:0007669"/>
    <property type="project" value="InterPro"/>
</dbReference>
<proteinExistence type="inferred from homology"/>
<evidence type="ECO:0000256" key="2">
    <source>
        <dbReference type="ARBA" id="ARBA00005184"/>
    </source>
</evidence>
<dbReference type="NCBIfam" id="TIGR01614">
    <property type="entry name" value="PME_inhib"/>
    <property type="match status" value="1"/>
</dbReference>
<dbReference type="AlphaFoldDB" id="A0AAE1SSC0"/>
<feature type="active site" evidence="13">
    <location>
        <position position="390"/>
    </location>
</feature>
<organism evidence="16 17">
    <name type="scientific">Anisodus tanguticus</name>
    <dbReference type="NCBI Taxonomy" id="243964"/>
    <lineage>
        <taxon>Eukaryota</taxon>
        <taxon>Viridiplantae</taxon>
        <taxon>Streptophyta</taxon>
        <taxon>Embryophyta</taxon>
        <taxon>Tracheophyta</taxon>
        <taxon>Spermatophyta</taxon>
        <taxon>Magnoliopsida</taxon>
        <taxon>eudicotyledons</taxon>
        <taxon>Gunneridae</taxon>
        <taxon>Pentapetalae</taxon>
        <taxon>asterids</taxon>
        <taxon>lamiids</taxon>
        <taxon>Solanales</taxon>
        <taxon>Solanaceae</taxon>
        <taxon>Solanoideae</taxon>
        <taxon>Hyoscyameae</taxon>
        <taxon>Anisodus</taxon>
    </lineage>
</organism>
<evidence type="ECO:0000256" key="1">
    <source>
        <dbReference type="ARBA" id="ARBA00004191"/>
    </source>
</evidence>
<keyword evidence="7 14" id="KW-0964">Secreted</keyword>
<evidence type="ECO:0000256" key="10">
    <source>
        <dbReference type="ARBA" id="ARBA00023085"/>
    </source>
</evidence>
<evidence type="ECO:0000256" key="5">
    <source>
        <dbReference type="ARBA" id="ARBA00013229"/>
    </source>
</evidence>
<evidence type="ECO:0000256" key="4">
    <source>
        <dbReference type="ARBA" id="ARBA00007786"/>
    </source>
</evidence>
<dbReference type="PANTHER" id="PTHR31707">
    <property type="entry name" value="PECTINESTERASE"/>
    <property type="match status" value="1"/>
</dbReference>
<dbReference type="PROSITE" id="PS00503">
    <property type="entry name" value="PECTINESTERASE_2"/>
    <property type="match status" value="1"/>
</dbReference>
<keyword evidence="9 14" id="KW-0378">Hydrolase</keyword>
<dbReference type="EMBL" id="JAVYJV010000003">
    <property type="protein sequence ID" value="KAK4374477.1"/>
    <property type="molecule type" value="Genomic_DNA"/>
</dbReference>
<comment type="catalytic activity">
    <reaction evidence="12 14">
        <text>[(1-&gt;4)-alpha-D-galacturonosyl methyl ester](n) + n H2O = [(1-&gt;4)-alpha-D-galacturonosyl](n) + n methanol + n H(+)</text>
        <dbReference type="Rhea" id="RHEA:22380"/>
        <dbReference type="Rhea" id="RHEA-COMP:14570"/>
        <dbReference type="Rhea" id="RHEA-COMP:14573"/>
        <dbReference type="ChEBI" id="CHEBI:15377"/>
        <dbReference type="ChEBI" id="CHEBI:15378"/>
        <dbReference type="ChEBI" id="CHEBI:17790"/>
        <dbReference type="ChEBI" id="CHEBI:140522"/>
        <dbReference type="ChEBI" id="CHEBI:140523"/>
        <dbReference type="EC" id="3.1.1.11"/>
    </reaction>
</comment>
<dbReference type="InterPro" id="IPR006501">
    <property type="entry name" value="Pectinesterase_inhib_dom"/>
</dbReference>
<dbReference type="SMART" id="SM00856">
    <property type="entry name" value="PMEI"/>
    <property type="match status" value="1"/>
</dbReference>
<dbReference type="GO" id="GO:0042545">
    <property type="term" value="P:cell wall modification"/>
    <property type="evidence" value="ECO:0007669"/>
    <property type="project" value="UniProtKB-UniRule"/>
</dbReference>
<comment type="similarity">
    <text evidence="3">In the N-terminal section; belongs to the PMEI family.</text>
</comment>
<dbReference type="GO" id="GO:0045490">
    <property type="term" value="P:pectin catabolic process"/>
    <property type="evidence" value="ECO:0007669"/>
    <property type="project" value="UniProtKB-UniRule"/>
</dbReference>
<gene>
    <name evidence="16" type="ORF">RND71_005154</name>
</gene>
<evidence type="ECO:0000313" key="17">
    <source>
        <dbReference type="Proteomes" id="UP001291623"/>
    </source>
</evidence>
<dbReference type="GO" id="GO:0030599">
    <property type="term" value="F:pectinesterase activity"/>
    <property type="evidence" value="ECO:0007669"/>
    <property type="project" value="UniProtKB-UniRule"/>
</dbReference>
<dbReference type="SUPFAM" id="SSF51126">
    <property type="entry name" value="Pectin lyase-like"/>
    <property type="match status" value="1"/>
</dbReference>
<keyword evidence="6 14" id="KW-0134">Cell wall</keyword>
<sequence length="562" mass="61008">MADAGKKKVAIAGIASILLVACVVGTAVTLTKNNGDSGAQVSTSSKSVEAICQPTQYKETCEKSLNSAKNTSNPKELIKQAFDSTVNEIASSIKNSAPFKEAANDPRTKDALKICDEVLDRSIEEIKRSFSKIDSNDLNKLIKEYIYDVRSWLSSAVTFEETCIDAFANTTGDTGEKMKNLLKTANELSSVALDIVGNFEEQMVGLQGLGITNRRLLTVEAAVYAGNRRLLQVASLKPNVVVAQDGSGQHKSINEALKTVPPNNAQPYVIFIKAGIYNENVHVTNTMPNVVFIGEGPTKTKITGNKNYLDGLPILSTATVVVAISGQGFVAKDIGFENSAGPLKKQAIALRVSAEMTVFQNCQIDGYQSTLMAHIGRQFYRDCTITGTIDFIFGDAVAVFQNCKLIARKPEEMQTQAITIAAQQRTQPFGTGAIIIQNCTITAEPTLLAINPPRNKAFLGRPAKLYSRTIVMQSQIDGFIDPEGWIPFAGTFGLDTLYFVEYQNRGPGANTDKRVTWKNYIKNPPQDVIAKFSPGVVLRAGDNTDGWVTKTGVPYEPGMMKM</sequence>
<keyword evidence="11 14" id="KW-0961">Cell wall biogenesis/degradation</keyword>
<evidence type="ECO:0000256" key="6">
    <source>
        <dbReference type="ARBA" id="ARBA00022512"/>
    </source>
</evidence>
<evidence type="ECO:0000256" key="12">
    <source>
        <dbReference type="ARBA" id="ARBA00047928"/>
    </source>
</evidence>
<dbReference type="EC" id="3.1.1.11" evidence="5 14"/>
<dbReference type="InterPro" id="IPR000070">
    <property type="entry name" value="Pectinesterase_cat"/>
</dbReference>
<evidence type="ECO:0000256" key="14">
    <source>
        <dbReference type="RuleBase" id="RU000589"/>
    </source>
</evidence>
<comment type="pathway">
    <text evidence="2 14">Glycan metabolism; pectin degradation; 2-dehydro-3-deoxy-D-gluconate from pectin: step 1/5.</text>
</comment>
<dbReference type="InterPro" id="IPR018040">
    <property type="entry name" value="Pectinesterase_Tyr_AS"/>
</dbReference>
<feature type="domain" description="Pectinesterase inhibitor" evidence="15">
    <location>
        <begin position="43"/>
        <end position="195"/>
    </location>
</feature>
<reference evidence="16" key="1">
    <citation type="submission" date="2023-12" db="EMBL/GenBank/DDBJ databases">
        <title>Genome assembly of Anisodus tanguticus.</title>
        <authorList>
            <person name="Wang Y.-J."/>
        </authorList>
    </citation>
    <scope>NUCLEOTIDE SEQUENCE</scope>
    <source>
        <strain evidence="16">KB-2021</strain>
        <tissue evidence="16">Leaf</tissue>
    </source>
</reference>
<comment type="similarity">
    <text evidence="4">In the C-terminal section; belongs to the pectinesterase family.</text>
</comment>
<dbReference type="Gene3D" id="2.160.20.10">
    <property type="entry name" value="Single-stranded right-handed beta-helix, Pectin lyase-like"/>
    <property type="match status" value="1"/>
</dbReference>
<comment type="caution">
    <text evidence="16">The sequence shown here is derived from an EMBL/GenBank/DDBJ whole genome shotgun (WGS) entry which is preliminary data.</text>
</comment>
<dbReference type="Pfam" id="PF01095">
    <property type="entry name" value="Pectinesterase"/>
    <property type="match status" value="1"/>
</dbReference>
<keyword evidence="8" id="KW-0732">Signal</keyword>
<dbReference type="InterPro" id="IPR033131">
    <property type="entry name" value="Pectinesterase_Asp_AS"/>
</dbReference>
<evidence type="ECO:0000313" key="16">
    <source>
        <dbReference type="EMBL" id="KAK4374477.1"/>
    </source>
</evidence>
<evidence type="ECO:0000256" key="3">
    <source>
        <dbReference type="ARBA" id="ARBA00006027"/>
    </source>
</evidence>
<dbReference type="InterPro" id="IPR012334">
    <property type="entry name" value="Pectin_lyas_fold"/>
</dbReference>
<dbReference type="PROSITE" id="PS51257">
    <property type="entry name" value="PROKAR_LIPOPROTEIN"/>
    <property type="match status" value="1"/>
</dbReference>
<evidence type="ECO:0000256" key="11">
    <source>
        <dbReference type="ARBA" id="ARBA00023316"/>
    </source>
</evidence>
<dbReference type="InterPro" id="IPR011050">
    <property type="entry name" value="Pectin_lyase_fold/virulence"/>
</dbReference>
<comment type="subcellular location">
    <subcellularLocation>
        <location evidence="1 14">Secreted</location>
        <location evidence="1 14">Cell wall</location>
    </subcellularLocation>
</comment>
<protein>
    <recommendedName>
        <fullName evidence="5 14">Pectinesterase</fullName>
        <ecNumber evidence="5 14">3.1.1.11</ecNumber>
    </recommendedName>
</protein>
<evidence type="ECO:0000259" key="15">
    <source>
        <dbReference type="SMART" id="SM00856"/>
    </source>
</evidence>
<dbReference type="Pfam" id="PF04043">
    <property type="entry name" value="PMEI"/>
    <property type="match status" value="1"/>
</dbReference>
<evidence type="ECO:0000256" key="7">
    <source>
        <dbReference type="ARBA" id="ARBA00022525"/>
    </source>
</evidence>
<comment type="function">
    <text evidence="14">Acts in the modification of cell walls via demethylesterification of cell wall pectin.</text>
</comment>
<dbReference type="SUPFAM" id="SSF101148">
    <property type="entry name" value="Plant invertase/pectin methylesterase inhibitor"/>
    <property type="match status" value="1"/>
</dbReference>
<keyword evidence="10 14" id="KW-0063">Aspartyl esterase</keyword>
<dbReference type="PROSITE" id="PS00800">
    <property type="entry name" value="PECTINESTERASE_1"/>
    <property type="match status" value="1"/>
</dbReference>
<dbReference type="FunFam" id="1.20.140.40:FF:000001">
    <property type="entry name" value="Pectinesterase"/>
    <property type="match status" value="1"/>
</dbReference>